<organism evidence="6 7">
    <name type="scientific">Pelomonas nitida</name>
    <dbReference type="NCBI Taxonomy" id="3299027"/>
    <lineage>
        <taxon>Bacteria</taxon>
        <taxon>Pseudomonadati</taxon>
        <taxon>Pseudomonadota</taxon>
        <taxon>Betaproteobacteria</taxon>
        <taxon>Burkholderiales</taxon>
        <taxon>Sphaerotilaceae</taxon>
        <taxon>Roseateles</taxon>
    </lineage>
</organism>
<dbReference type="EMBL" id="JBIGIA010000002">
    <property type="protein sequence ID" value="MFG6455735.1"/>
    <property type="molecule type" value="Genomic_DNA"/>
</dbReference>
<name>A0ABW7G1F4_9BURK</name>
<accession>A0ABW7G1F4</accession>
<evidence type="ECO:0000256" key="2">
    <source>
        <dbReference type="ARBA" id="ARBA00022617"/>
    </source>
</evidence>
<dbReference type="RefSeq" id="WP_394486398.1">
    <property type="nucleotide sequence ID" value="NZ_JBIGIA010000002.1"/>
</dbReference>
<proteinExistence type="inferred from homology"/>
<dbReference type="CDD" id="cd14773">
    <property type="entry name" value="TrHb2_PhHbO-like_O"/>
    <property type="match status" value="1"/>
</dbReference>
<protein>
    <submittedName>
        <fullName evidence="6">Group II truncated hemoglobin</fullName>
    </submittedName>
</protein>
<evidence type="ECO:0000256" key="4">
    <source>
        <dbReference type="ARBA" id="ARBA00023004"/>
    </source>
</evidence>
<keyword evidence="2" id="KW-0349">Heme</keyword>
<dbReference type="Pfam" id="PF01152">
    <property type="entry name" value="Bac_globin"/>
    <property type="match status" value="1"/>
</dbReference>
<keyword evidence="1" id="KW-0813">Transport</keyword>
<keyword evidence="4" id="KW-0408">Iron</keyword>
<dbReference type="PANTHER" id="PTHR47366:SF1">
    <property type="entry name" value="TWO-ON-TWO HEMOGLOBIN-3"/>
    <property type="match status" value="1"/>
</dbReference>
<dbReference type="Proteomes" id="UP001606305">
    <property type="component" value="Unassembled WGS sequence"/>
</dbReference>
<dbReference type="SUPFAM" id="SSF46458">
    <property type="entry name" value="Globin-like"/>
    <property type="match status" value="1"/>
</dbReference>
<evidence type="ECO:0000256" key="3">
    <source>
        <dbReference type="ARBA" id="ARBA00022723"/>
    </source>
</evidence>
<sequence>MDAPTTPPNPHYDRFGGQDAVQRLVDAFYRAMDELPQARTIRAMHEVDLGPTRQLLTRYLSEWMGGPGLYTPERGAPRLRRRHMPFAIDAAARDAWMACMRQALAETCTDAGLRSELEAAFRRVAEALVNTQAAPAPPAALND</sequence>
<gene>
    <name evidence="6" type="ORF">ACG00X_02715</name>
</gene>
<dbReference type="InterPro" id="IPR012292">
    <property type="entry name" value="Globin/Proto"/>
</dbReference>
<dbReference type="InterPro" id="IPR009050">
    <property type="entry name" value="Globin-like_sf"/>
</dbReference>
<evidence type="ECO:0000313" key="7">
    <source>
        <dbReference type="Proteomes" id="UP001606305"/>
    </source>
</evidence>
<dbReference type="PANTHER" id="PTHR47366">
    <property type="entry name" value="TWO-ON-TWO HEMOGLOBIN-3"/>
    <property type="match status" value="1"/>
</dbReference>
<comment type="caution">
    <text evidence="6">The sequence shown here is derived from an EMBL/GenBank/DDBJ whole genome shotgun (WGS) entry which is preliminary data.</text>
</comment>
<comment type="similarity">
    <text evidence="5">Belongs to the truncated hemoglobin family. Group II subfamily.</text>
</comment>
<dbReference type="InterPro" id="IPR001486">
    <property type="entry name" value="Hemoglobin_trunc"/>
</dbReference>
<keyword evidence="3" id="KW-0479">Metal-binding</keyword>
<dbReference type="InterPro" id="IPR044203">
    <property type="entry name" value="GlbO/GLB3-like"/>
</dbReference>
<keyword evidence="7" id="KW-1185">Reference proteome</keyword>
<evidence type="ECO:0000256" key="1">
    <source>
        <dbReference type="ARBA" id="ARBA00022448"/>
    </source>
</evidence>
<evidence type="ECO:0000256" key="5">
    <source>
        <dbReference type="ARBA" id="ARBA00034496"/>
    </source>
</evidence>
<evidence type="ECO:0000313" key="6">
    <source>
        <dbReference type="EMBL" id="MFG6455735.1"/>
    </source>
</evidence>
<reference evidence="6 7" key="1">
    <citation type="submission" date="2024-09" db="EMBL/GenBank/DDBJ databases">
        <title>Novel species of the genus Pelomonas and Roseateles isolated from streams.</title>
        <authorList>
            <person name="Lu H."/>
        </authorList>
    </citation>
    <scope>NUCLEOTIDE SEQUENCE [LARGE SCALE GENOMIC DNA]</scope>
    <source>
        <strain evidence="6 7">BYS96W</strain>
    </source>
</reference>
<dbReference type="Gene3D" id="1.10.490.10">
    <property type="entry name" value="Globins"/>
    <property type="match status" value="1"/>
</dbReference>